<evidence type="ECO:0000313" key="3">
    <source>
        <dbReference type="Proteomes" id="UP000540989"/>
    </source>
</evidence>
<feature type="signal peptide" evidence="1">
    <location>
        <begin position="1"/>
        <end position="25"/>
    </location>
</feature>
<reference evidence="2 3" key="1">
    <citation type="submission" date="2020-08" db="EMBL/GenBank/DDBJ databases">
        <title>Genomic Encyclopedia of Type Strains, Phase IV (KMG-V): Genome sequencing to study the core and pangenomes of soil and plant-associated prokaryotes.</title>
        <authorList>
            <person name="Whitman W."/>
        </authorList>
    </citation>
    <scope>NUCLEOTIDE SEQUENCE [LARGE SCALE GENOMIC DNA]</scope>
    <source>
        <strain evidence="2 3">M8UP14</strain>
    </source>
</reference>
<feature type="chain" id="PRO_5030636005" evidence="1">
    <location>
        <begin position="26"/>
        <end position="175"/>
    </location>
</feature>
<dbReference type="EMBL" id="JACHIP010000005">
    <property type="protein sequence ID" value="MBB5059209.1"/>
    <property type="molecule type" value="Genomic_DNA"/>
</dbReference>
<comment type="caution">
    <text evidence="2">The sequence shown here is derived from an EMBL/GenBank/DDBJ whole genome shotgun (WGS) entry which is preliminary data.</text>
</comment>
<evidence type="ECO:0000313" key="2">
    <source>
        <dbReference type="EMBL" id="MBB5059209.1"/>
    </source>
</evidence>
<organism evidence="2 3">
    <name type="scientific">Granulicella aggregans</name>
    <dbReference type="NCBI Taxonomy" id="474949"/>
    <lineage>
        <taxon>Bacteria</taxon>
        <taxon>Pseudomonadati</taxon>
        <taxon>Acidobacteriota</taxon>
        <taxon>Terriglobia</taxon>
        <taxon>Terriglobales</taxon>
        <taxon>Acidobacteriaceae</taxon>
        <taxon>Granulicella</taxon>
    </lineage>
</organism>
<dbReference type="AlphaFoldDB" id="A0A7W8E5E5"/>
<evidence type="ECO:0000256" key="1">
    <source>
        <dbReference type="SAM" id="SignalP"/>
    </source>
</evidence>
<keyword evidence="1" id="KW-0732">Signal</keyword>
<proteinExistence type="predicted"/>
<sequence length="175" mass="18966">MNSKMTLFRHLTATALLLIASVAHAATWHQATESELKTVIPARAPVISERIETEFRTASGIADTKGHIIAGVLLITAGYSANGKYSYFLLTQTPIKIADKTLAPGNYLIGWTRSDTELFVTISDAATGNPVVEVTAARNLEIHRVESFHIAPPGGMSVIQLGRFTFPYSLPEATR</sequence>
<accession>A0A7W8E5E5</accession>
<dbReference type="Proteomes" id="UP000540989">
    <property type="component" value="Unassembled WGS sequence"/>
</dbReference>
<protein>
    <submittedName>
        <fullName evidence="2">Uncharacterized protein</fullName>
    </submittedName>
</protein>
<keyword evidence="3" id="KW-1185">Reference proteome</keyword>
<name>A0A7W8E5E5_9BACT</name>
<gene>
    <name evidence="2" type="ORF">HDF16_003932</name>
</gene>